<evidence type="ECO:0000256" key="2">
    <source>
        <dbReference type="ARBA" id="ARBA00006386"/>
    </source>
</evidence>
<dbReference type="GO" id="GO:0005886">
    <property type="term" value="C:plasma membrane"/>
    <property type="evidence" value="ECO:0007669"/>
    <property type="project" value="UniProtKB-SubCell"/>
</dbReference>
<keyword evidence="5 7" id="KW-1133">Transmembrane helix</keyword>
<comment type="subcellular location">
    <subcellularLocation>
        <location evidence="1">Cell membrane</location>
        <topology evidence="1">Multi-pass membrane protein</topology>
    </subcellularLocation>
</comment>
<feature type="transmembrane region" description="Helical" evidence="7">
    <location>
        <begin position="234"/>
        <end position="259"/>
    </location>
</feature>
<protein>
    <submittedName>
        <fullName evidence="8">Permease</fullName>
    </submittedName>
</protein>
<accession>A0A1V6C6I1</accession>
<evidence type="ECO:0000256" key="3">
    <source>
        <dbReference type="ARBA" id="ARBA00022475"/>
    </source>
</evidence>
<proteinExistence type="inferred from homology"/>
<dbReference type="Proteomes" id="UP000485562">
    <property type="component" value="Unassembled WGS sequence"/>
</dbReference>
<dbReference type="EMBL" id="MWDQ01000128">
    <property type="protein sequence ID" value="OQB72454.1"/>
    <property type="molecule type" value="Genomic_DNA"/>
</dbReference>
<dbReference type="InterPro" id="IPR005524">
    <property type="entry name" value="DUF318"/>
</dbReference>
<evidence type="ECO:0000256" key="4">
    <source>
        <dbReference type="ARBA" id="ARBA00022692"/>
    </source>
</evidence>
<feature type="transmembrane region" description="Helical" evidence="7">
    <location>
        <begin position="137"/>
        <end position="156"/>
    </location>
</feature>
<comment type="similarity">
    <text evidence="2">Belongs to the UPF0718 family.</text>
</comment>
<dbReference type="Pfam" id="PF03773">
    <property type="entry name" value="ArsP_1"/>
    <property type="match status" value="1"/>
</dbReference>
<evidence type="ECO:0000256" key="5">
    <source>
        <dbReference type="ARBA" id="ARBA00022989"/>
    </source>
</evidence>
<evidence type="ECO:0000256" key="6">
    <source>
        <dbReference type="ARBA" id="ARBA00023136"/>
    </source>
</evidence>
<feature type="transmembrane region" description="Helical" evidence="7">
    <location>
        <begin position="33"/>
        <end position="55"/>
    </location>
</feature>
<dbReference type="AlphaFoldDB" id="A0A1V6C6I1"/>
<feature type="transmembrane region" description="Helical" evidence="7">
    <location>
        <begin position="265"/>
        <end position="288"/>
    </location>
</feature>
<keyword evidence="3" id="KW-1003">Cell membrane</keyword>
<feature type="transmembrane region" description="Helical" evidence="7">
    <location>
        <begin position="75"/>
        <end position="102"/>
    </location>
</feature>
<gene>
    <name evidence="8" type="ORF">BWX89_01321</name>
</gene>
<dbReference type="InterPro" id="IPR053166">
    <property type="entry name" value="UPF0718_permease"/>
</dbReference>
<name>A0A1V6C6I1_UNCT6</name>
<keyword evidence="6 7" id="KW-0472">Membrane</keyword>
<evidence type="ECO:0000256" key="7">
    <source>
        <dbReference type="SAM" id="Phobius"/>
    </source>
</evidence>
<dbReference type="PANTHER" id="PTHR42775:SF1">
    <property type="entry name" value="PERMEASE RV2963-RELATED"/>
    <property type="match status" value="1"/>
</dbReference>
<feature type="transmembrane region" description="Helical" evidence="7">
    <location>
        <begin position="108"/>
        <end position="130"/>
    </location>
</feature>
<reference evidence="8" key="1">
    <citation type="submission" date="2017-02" db="EMBL/GenBank/DDBJ databases">
        <title>Delving into the versatile metabolic prowess of the omnipresent phylum Bacteroidetes.</title>
        <authorList>
            <person name="Nobu M.K."/>
            <person name="Mei R."/>
            <person name="Narihiro T."/>
            <person name="Kuroda K."/>
            <person name="Liu W.-T."/>
        </authorList>
    </citation>
    <scope>NUCLEOTIDE SEQUENCE</scope>
    <source>
        <strain evidence="8">ADurb.Bin131</strain>
    </source>
</reference>
<organism evidence="8">
    <name type="scientific">candidate division TA06 bacterium ADurb.Bin131</name>
    <dbReference type="NCBI Taxonomy" id="1852827"/>
    <lineage>
        <taxon>Bacteria</taxon>
        <taxon>Bacteria division TA06</taxon>
    </lineage>
</organism>
<keyword evidence="4 7" id="KW-0812">Transmembrane</keyword>
<feature type="transmembrane region" description="Helical" evidence="7">
    <location>
        <begin position="202"/>
        <end position="222"/>
    </location>
</feature>
<feature type="transmembrane region" description="Helical" evidence="7">
    <location>
        <begin position="297"/>
        <end position="316"/>
    </location>
</feature>
<evidence type="ECO:0000313" key="8">
    <source>
        <dbReference type="EMBL" id="OQB72454.1"/>
    </source>
</evidence>
<comment type="caution">
    <text evidence="8">The sequence shown here is derived from an EMBL/GenBank/DDBJ whole genome shotgun (WGS) entry which is preliminary data.</text>
</comment>
<dbReference type="PANTHER" id="PTHR42775">
    <property type="entry name" value="PERMEASE RV2963-RELATED"/>
    <property type="match status" value="1"/>
</dbReference>
<evidence type="ECO:0000256" key="1">
    <source>
        <dbReference type="ARBA" id="ARBA00004651"/>
    </source>
</evidence>
<sequence>MSIFYSVKLLADWLTYSVFHLTPKTLLAEAVNFFIYDTIKVLILLVIIIFIISIIRSFFPPEKIRSILSKKNKYLGNFLAAALGIITPFCSCSAIPLFLGFVEAGVPLGVTFSFLVASPMINEIALILLLGMFGWKIALIYILSGLIIAILSGIAIDKLSVEDLIESFVFNNIKDTENGVKMTWKDRIFYAKRYTVDIIKNVWIYIFFGIGIGAWIHGYVPADFLVRYAGADKWYAVPLATIIGIPLYSNAAGVIPLVSALTEKGVAMGTTLAFMMAVTGLSLPEFIILKKVMKTKLILIFAGIVGIGIILTGYLFNLVLKGGG</sequence>